<comment type="caution">
    <text evidence="1">The sequence shown here is derived from an EMBL/GenBank/DDBJ whole genome shotgun (WGS) entry which is preliminary data.</text>
</comment>
<gene>
    <name evidence="1" type="ORF">EHQ31_01760</name>
</gene>
<sequence>MKFIAHRVNTSSGLTQLSADVGVEIDIRDFGDKLILAHDPFIEGEDFDHYLSQYKQTGILILNVKSERIEHKILELLRKYNIKNYFFLDSSFPMIYKLSNEGESNIALRFSEFEGMDTIRIMKGKVKWVWVDCFSNFPLNKEIEVEIHSLGYSLCLVSPELQGRDHDIENYSDYIRQNNIKIDAICSKIYNRERWNQVILGKK</sequence>
<protein>
    <recommendedName>
        <fullName evidence="3">GP-PDE domain-containing protein</fullName>
    </recommendedName>
</protein>
<name>A0ABY2LZS4_9LEPT</name>
<proteinExistence type="predicted"/>
<evidence type="ECO:0000313" key="1">
    <source>
        <dbReference type="EMBL" id="TGL06340.1"/>
    </source>
</evidence>
<evidence type="ECO:0000313" key="2">
    <source>
        <dbReference type="Proteomes" id="UP000297465"/>
    </source>
</evidence>
<dbReference type="EMBL" id="RQFO01000004">
    <property type="protein sequence ID" value="TGL06340.1"/>
    <property type="molecule type" value="Genomic_DNA"/>
</dbReference>
<accession>A0ABY2LZS4</accession>
<organism evidence="1 2">
    <name type="scientific">Leptospira montravelensis</name>
    <dbReference type="NCBI Taxonomy" id="2484961"/>
    <lineage>
        <taxon>Bacteria</taxon>
        <taxon>Pseudomonadati</taxon>
        <taxon>Spirochaetota</taxon>
        <taxon>Spirochaetia</taxon>
        <taxon>Leptospirales</taxon>
        <taxon>Leptospiraceae</taxon>
        <taxon>Leptospira</taxon>
    </lineage>
</organism>
<dbReference type="Proteomes" id="UP000297465">
    <property type="component" value="Unassembled WGS sequence"/>
</dbReference>
<evidence type="ECO:0008006" key="3">
    <source>
        <dbReference type="Google" id="ProtNLM"/>
    </source>
</evidence>
<reference evidence="2" key="1">
    <citation type="journal article" date="2019" name="PLoS Negl. Trop. Dis.">
        <title>Revisiting the worldwide diversity of Leptospira species in the environment.</title>
        <authorList>
            <person name="Vincent A.T."/>
            <person name="Schiettekatte O."/>
            <person name="Bourhy P."/>
            <person name="Veyrier F.J."/>
            <person name="Picardeau M."/>
        </authorList>
    </citation>
    <scope>NUCLEOTIDE SEQUENCE [LARGE SCALE GENOMIC DNA]</scope>
    <source>
        <strain evidence="2">201800278</strain>
    </source>
</reference>
<keyword evidence="2" id="KW-1185">Reference proteome</keyword>